<gene>
    <name evidence="1" type="ORF">FZEAL_5668</name>
</gene>
<protein>
    <submittedName>
        <fullName evidence="1">Uncharacterized protein</fullName>
    </submittedName>
</protein>
<accession>A0A8H4XK83</accession>
<dbReference type="SUPFAM" id="SSF52540">
    <property type="entry name" value="P-loop containing nucleoside triphosphate hydrolases"/>
    <property type="match status" value="1"/>
</dbReference>
<dbReference type="EMBL" id="JABEYC010000416">
    <property type="protein sequence ID" value="KAF4977825.1"/>
    <property type="molecule type" value="Genomic_DNA"/>
</dbReference>
<comment type="caution">
    <text evidence="1">The sequence shown here is derived from an EMBL/GenBank/DDBJ whole genome shotgun (WGS) entry which is preliminary data.</text>
</comment>
<keyword evidence="2" id="KW-1185">Reference proteome</keyword>
<evidence type="ECO:0000313" key="2">
    <source>
        <dbReference type="Proteomes" id="UP000635477"/>
    </source>
</evidence>
<proteinExistence type="predicted"/>
<dbReference type="InterPro" id="IPR027417">
    <property type="entry name" value="P-loop_NTPase"/>
</dbReference>
<dbReference type="Proteomes" id="UP000635477">
    <property type="component" value="Unassembled WGS sequence"/>
</dbReference>
<dbReference type="OrthoDB" id="265044at2759"/>
<name>A0A8H4XK83_9HYPO</name>
<dbReference type="Gene3D" id="3.40.50.300">
    <property type="entry name" value="P-loop containing nucleotide triphosphate hydrolases"/>
    <property type="match status" value="1"/>
</dbReference>
<reference evidence="1" key="2">
    <citation type="submission" date="2020-05" db="EMBL/GenBank/DDBJ databases">
        <authorList>
            <person name="Kim H.-S."/>
            <person name="Proctor R.H."/>
            <person name="Brown D.W."/>
        </authorList>
    </citation>
    <scope>NUCLEOTIDE SEQUENCE</scope>
    <source>
        <strain evidence="1">NRRL 22465</strain>
    </source>
</reference>
<evidence type="ECO:0000313" key="1">
    <source>
        <dbReference type="EMBL" id="KAF4977825.1"/>
    </source>
</evidence>
<sequence length="135" mass="14780">MKAEYTANIIILGAPSSGKKSYIRRYCTEVFTDRYDPITETYSDQRLALISGIPTTVNLERIPSTFIRSSPEASRIASEADALILLYDGSSAAGLEELRRMRLDVLAPYLEDAPPTAVVASMADVAGEKWEEGMG</sequence>
<reference evidence="1" key="1">
    <citation type="journal article" date="2020" name="BMC Genomics">
        <title>Correction to: Identification and distribution of gene clusters required for synthesis of sphingolipid metabolism inhibitors in diverse species of the filamentous fungus Fusarium.</title>
        <authorList>
            <person name="Kim H.S."/>
            <person name="Lohmar J.M."/>
            <person name="Busman M."/>
            <person name="Brown D.W."/>
            <person name="Naumann T.A."/>
            <person name="Divon H.H."/>
            <person name="Lysoe E."/>
            <person name="Uhlig S."/>
            <person name="Proctor R.H."/>
        </authorList>
    </citation>
    <scope>NUCLEOTIDE SEQUENCE</scope>
    <source>
        <strain evidence="1">NRRL 22465</strain>
    </source>
</reference>
<feature type="non-terminal residue" evidence="1">
    <location>
        <position position="1"/>
    </location>
</feature>
<organism evidence="1 2">
    <name type="scientific">Fusarium zealandicum</name>
    <dbReference type="NCBI Taxonomy" id="1053134"/>
    <lineage>
        <taxon>Eukaryota</taxon>
        <taxon>Fungi</taxon>
        <taxon>Dikarya</taxon>
        <taxon>Ascomycota</taxon>
        <taxon>Pezizomycotina</taxon>
        <taxon>Sordariomycetes</taxon>
        <taxon>Hypocreomycetidae</taxon>
        <taxon>Hypocreales</taxon>
        <taxon>Nectriaceae</taxon>
        <taxon>Fusarium</taxon>
        <taxon>Fusarium staphyleae species complex</taxon>
    </lineage>
</organism>
<dbReference type="AlphaFoldDB" id="A0A8H4XK83"/>